<evidence type="ECO:0000313" key="5">
    <source>
        <dbReference type="Proteomes" id="UP000198287"/>
    </source>
</evidence>
<feature type="region of interest" description="Disordered" evidence="3">
    <location>
        <begin position="247"/>
        <end position="280"/>
    </location>
</feature>
<evidence type="ECO:0000256" key="3">
    <source>
        <dbReference type="SAM" id="MobiDB-lite"/>
    </source>
</evidence>
<proteinExistence type="predicted"/>
<feature type="compositionally biased region" description="Basic and acidic residues" evidence="3">
    <location>
        <begin position="252"/>
        <end position="271"/>
    </location>
</feature>
<dbReference type="GO" id="GO:0000445">
    <property type="term" value="C:THO complex part of transcription export complex"/>
    <property type="evidence" value="ECO:0007669"/>
    <property type="project" value="InterPro"/>
</dbReference>
<dbReference type="STRING" id="158441.A0A226E1Z0"/>
<dbReference type="InterPro" id="IPR008501">
    <property type="entry name" value="THOC7/Mft1"/>
</dbReference>
<comment type="caution">
    <text evidence="4">The sequence shown here is derived from an EMBL/GenBank/DDBJ whole genome shotgun (WGS) entry which is preliminary data.</text>
</comment>
<keyword evidence="5" id="KW-1185">Reference proteome</keyword>
<dbReference type="Proteomes" id="UP000198287">
    <property type="component" value="Unassembled WGS sequence"/>
</dbReference>
<dbReference type="AlphaFoldDB" id="A0A226E1Z0"/>
<organism evidence="4 5">
    <name type="scientific">Folsomia candida</name>
    <name type="common">Springtail</name>
    <dbReference type="NCBI Taxonomy" id="158441"/>
    <lineage>
        <taxon>Eukaryota</taxon>
        <taxon>Metazoa</taxon>
        <taxon>Ecdysozoa</taxon>
        <taxon>Arthropoda</taxon>
        <taxon>Hexapoda</taxon>
        <taxon>Collembola</taxon>
        <taxon>Entomobryomorpha</taxon>
        <taxon>Isotomoidea</taxon>
        <taxon>Isotomidae</taxon>
        <taxon>Proisotominae</taxon>
        <taxon>Folsomia</taxon>
    </lineage>
</organism>
<reference evidence="4 5" key="1">
    <citation type="submission" date="2015-12" db="EMBL/GenBank/DDBJ databases">
        <title>The genome of Folsomia candida.</title>
        <authorList>
            <person name="Faddeeva A."/>
            <person name="Derks M.F."/>
            <person name="Anvar Y."/>
            <person name="Smit S."/>
            <person name="Van Straalen N."/>
            <person name="Roelofs D."/>
        </authorList>
    </citation>
    <scope>NUCLEOTIDE SEQUENCE [LARGE SCALE GENOMIC DNA]</scope>
    <source>
        <strain evidence="4 5">VU population</strain>
        <tissue evidence="4">Whole body</tissue>
    </source>
</reference>
<comment type="subcellular location">
    <subcellularLocation>
        <location evidence="1">Nucleus</location>
    </subcellularLocation>
</comment>
<dbReference type="Pfam" id="PF05615">
    <property type="entry name" value="THOC7"/>
    <property type="match status" value="1"/>
</dbReference>
<dbReference type="EMBL" id="LNIX01000007">
    <property type="protein sequence ID" value="OXA51742.1"/>
    <property type="molecule type" value="Genomic_DNA"/>
</dbReference>
<evidence type="ECO:0000256" key="1">
    <source>
        <dbReference type="ARBA" id="ARBA00004123"/>
    </source>
</evidence>
<dbReference type="OMA" id="SHYAFGP"/>
<evidence type="ECO:0000313" key="4">
    <source>
        <dbReference type="EMBL" id="OXA51742.1"/>
    </source>
</evidence>
<evidence type="ECO:0000256" key="2">
    <source>
        <dbReference type="ARBA" id="ARBA00023242"/>
    </source>
</evidence>
<dbReference type="GO" id="GO:0006397">
    <property type="term" value="P:mRNA processing"/>
    <property type="evidence" value="ECO:0007669"/>
    <property type="project" value="InterPro"/>
</dbReference>
<name>A0A226E1Z0_FOLCA</name>
<sequence>MDNLLAEEVIRRRLLVDGDGVGDDRRILALIKNYLHFCTNAKGLDLEQRAVGHRRLLSQLHQVGMSLVRTNEMTKINEETKEMFVNLGTSLRSEVEQTKHHIVQYKTLLENATKHRKYAMEYDALAKLIRSQPDRKATLEKKNKLLTELASLKTMEAHLAQKLNSRKQNMTILAGSIERLKELMKNEDNLPLPPLPTLTPNIISININPKEEVEDATISPMDIDETIATTSETTIYSKEMILMDEDLILSPSKKEEGKKSPRAKSDMHEDLSESDGEQGA</sequence>
<accession>A0A226E1Z0</accession>
<gene>
    <name evidence="4" type="ORF">Fcan01_13563</name>
</gene>
<keyword evidence="2" id="KW-0539">Nucleus</keyword>
<protein>
    <submittedName>
        <fullName evidence="4">THO complex subunit 7</fullName>
    </submittedName>
</protein>
<dbReference type="OrthoDB" id="205166at2759"/>